<dbReference type="EMBL" id="CP032698">
    <property type="protein sequence ID" value="AYG78728.1"/>
    <property type="molecule type" value="Genomic_DNA"/>
</dbReference>
<dbReference type="Proteomes" id="UP000271554">
    <property type="component" value="Chromosome"/>
</dbReference>
<accession>A0A387HDH6</accession>
<protein>
    <submittedName>
        <fullName evidence="1">Uncharacterized protein</fullName>
    </submittedName>
</protein>
<evidence type="ECO:0000313" key="2">
    <source>
        <dbReference type="Proteomes" id="UP000271554"/>
    </source>
</evidence>
<proteinExistence type="predicted"/>
<gene>
    <name evidence="1" type="ORF">DWB77_00836</name>
</gene>
<keyword evidence="2" id="KW-1185">Reference proteome</keyword>
<name>A0A387HDH6_9ACTN</name>
<dbReference type="KEGG" id="shun:DWB77_00836"/>
<dbReference type="AlphaFoldDB" id="A0A387HDH6"/>
<organism evidence="1 2">
    <name type="scientific">Streptomyces hundungensis</name>
    <dbReference type="NCBI Taxonomy" id="1077946"/>
    <lineage>
        <taxon>Bacteria</taxon>
        <taxon>Bacillati</taxon>
        <taxon>Actinomycetota</taxon>
        <taxon>Actinomycetes</taxon>
        <taxon>Kitasatosporales</taxon>
        <taxon>Streptomycetaceae</taxon>
        <taxon>Streptomyces</taxon>
    </lineage>
</organism>
<evidence type="ECO:0000313" key="1">
    <source>
        <dbReference type="EMBL" id="AYG78728.1"/>
    </source>
</evidence>
<sequence>MKDPKLVAIGLRERAVRGDDTLNIALWVKEELGSGATFFAFVSCFFHGLSVPISAIRQLEGWRGVGGNRDVSDAEVRMSLDPYVLPLRHQSPDREPG</sequence>
<reference evidence="1 2" key="1">
    <citation type="submission" date="2018-10" db="EMBL/GenBank/DDBJ databases">
        <title>Relationship between Morphology and Antimicrobial Activity in Streptomyces.</title>
        <authorList>
            <person name="Kang H.J."/>
            <person name="Kim S.B."/>
        </authorList>
    </citation>
    <scope>NUCLEOTIDE SEQUENCE [LARGE SCALE GENOMIC DNA]</scope>
    <source>
        <strain evidence="1 2">BH38</strain>
    </source>
</reference>